<dbReference type="PANTHER" id="PTHR34215">
    <property type="entry name" value="BLL0784 PROTEIN"/>
    <property type="match status" value="1"/>
</dbReference>
<reference evidence="2 3" key="1">
    <citation type="submission" date="2019-03" db="EMBL/GenBank/DDBJ databases">
        <title>Genomic Encyclopedia of Type Strains, Phase IV (KMG-IV): sequencing the most valuable type-strain genomes for metagenomic binning, comparative biology and taxonomic classification.</title>
        <authorList>
            <person name="Goeker M."/>
        </authorList>
    </citation>
    <scope>NUCLEOTIDE SEQUENCE [LARGE SCALE GENOMIC DNA]</scope>
    <source>
        <strain evidence="2 3">DSM 19377</strain>
    </source>
</reference>
<comment type="caution">
    <text evidence="2">The sequence shown here is derived from an EMBL/GenBank/DDBJ whole genome shotgun (WGS) entry which is preliminary data.</text>
</comment>
<dbReference type="EMBL" id="SLXK01000006">
    <property type="protein sequence ID" value="TCP30294.1"/>
    <property type="molecule type" value="Genomic_DNA"/>
</dbReference>
<gene>
    <name evidence="2" type="ORF">EV207_106117</name>
</gene>
<evidence type="ECO:0000313" key="2">
    <source>
        <dbReference type="EMBL" id="TCP30294.1"/>
    </source>
</evidence>
<dbReference type="Pfam" id="PF04296">
    <property type="entry name" value="YlxR"/>
    <property type="match status" value="1"/>
</dbReference>
<dbReference type="RefSeq" id="WP_132744900.1">
    <property type="nucleotide sequence ID" value="NZ_SLXK01000006.1"/>
</dbReference>
<dbReference type="Gene3D" id="3.30.1230.10">
    <property type="entry name" value="YlxR-like"/>
    <property type="match status" value="1"/>
</dbReference>
<dbReference type="AlphaFoldDB" id="A0A4R2P7V0"/>
<keyword evidence="3" id="KW-1185">Reference proteome</keyword>
<dbReference type="InterPro" id="IPR035931">
    <property type="entry name" value="YlxR-like_sf"/>
</dbReference>
<dbReference type="SUPFAM" id="SSF64376">
    <property type="entry name" value="YlxR-like"/>
    <property type="match status" value="1"/>
</dbReference>
<protein>
    <recommendedName>
        <fullName evidence="1">YlxR domain-containing protein</fullName>
    </recommendedName>
</protein>
<dbReference type="Proteomes" id="UP000295416">
    <property type="component" value="Unassembled WGS sequence"/>
</dbReference>
<evidence type="ECO:0000259" key="1">
    <source>
        <dbReference type="Pfam" id="PF04296"/>
    </source>
</evidence>
<dbReference type="NCBIfam" id="NF047356">
    <property type="entry name" value="RNA_bind_RnpM"/>
    <property type="match status" value="1"/>
</dbReference>
<organism evidence="2 3">
    <name type="scientific">Scopulibacillus darangshiensis</name>
    <dbReference type="NCBI Taxonomy" id="442528"/>
    <lineage>
        <taxon>Bacteria</taxon>
        <taxon>Bacillati</taxon>
        <taxon>Bacillota</taxon>
        <taxon>Bacilli</taxon>
        <taxon>Bacillales</taxon>
        <taxon>Sporolactobacillaceae</taxon>
        <taxon>Scopulibacillus</taxon>
    </lineage>
</organism>
<dbReference type="InterPro" id="IPR007393">
    <property type="entry name" value="YlxR_dom"/>
</dbReference>
<dbReference type="PANTHER" id="PTHR34215:SF1">
    <property type="entry name" value="YLXR DOMAIN-CONTAINING PROTEIN"/>
    <property type="match status" value="1"/>
</dbReference>
<dbReference type="InterPro" id="IPR037465">
    <property type="entry name" value="YlxR"/>
</dbReference>
<evidence type="ECO:0000313" key="3">
    <source>
        <dbReference type="Proteomes" id="UP000295416"/>
    </source>
</evidence>
<proteinExistence type="predicted"/>
<sequence length="89" mass="10210">MKQRKIPMRKCIACGDSEEKKSLFRIVRSPEGEVSLDLTGKKNGRGAYLSKKKECVEKARQKNLLSRQLQTPIPDDVFEDMLKLVEEQS</sequence>
<accession>A0A4R2P7V0</accession>
<dbReference type="OrthoDB" id="9813251at2"/>
<feature type="domain" description="YlxR" evidence="1">
    <location>
        <begin position="9"/>
        <end position="81"/>
    </location>
</feature>
<name>A0A4R2P7V0_9BACL</name>
<dbReference type="CDD" id="cd00279">
    <property type="entry name" value="YlxR"/>
    <property type="match status" value="1"/>
</dbReference>